<feature type="domain" description="Type II/III secretion system secretin-like" evidence="6">
    <location>
        <begin position="497"/>
        <end position="657"/>
    </location>
</feature>
<dbReference type="InterPro" id="IPR001775">
    <property type="entry name" value="GspD/PilQ"/>
</dbReference>
<proteinExistence type="inferred from homology"/>
<dbReference type="Proteomes" id="UP000009223">
    <property type="component" value="Chromosome"/>
</dbReference>
<dbReference type="AlphaFoldDB" id="F5YQP4"/>
<dbReference type="eggNOG" id="COG4796">
    <property type="taxonomic scope" value="Bacteria"/>
</dbReference>
<dbReference type="KEGG" id="tpi:TREPR_1397"/>
<reference evidence="9" key="1">
    <citation type="submission" date="2009-12" db="EMBL/GenBank/DDBJ databases">
        <title>Complete sequence of Treponema primitia strain ZAS-2.</title>
        <authorList>
            <person name="Tetu S.G."/>
            <person name="Matson E."/>
            <person name="Ren Q."/>
            <person name="Seshadri R."/>
            <person name="Elbourne L."/>
            <person name="Hassan K.A."/>
            <person name="Durkin A."/>
            <person name="Radune D."/>
            <person name="Mohamoud Y."/>
            <person name="Shay R."/>
            <person name="Jin S."/>
            <person name="Zhang X."/>
            <person name="Lucey K."/>
            <person name="Ballor N.R."/>
            <person name="Ottesen E."/>
            <person name="Rosenthal R."/>
            <person name="Allen A."/>
            <person name="Leadbetter J.R."/>
            <person name="Paulsen I.T."/>
        </authorList>
    </citation>
    <scope>NUCLEOTIDE SEQUENCE [LARGE SCALE GENOMIC DNA]</scope>
    <source>
        <strain evidence="9">ATCC BAA-887 / DSM 12427 / ZAS-2</strain>
    </source>
</reference>
<evidence type="ECO:0000256" key="4">
    <source>
        <dbReference type="RuleBase" id="RU004003"/>
    </source>
</evidence>
<evidence type="ECO:0000259" key="7">
    <source>
        <dbReference type="Pfam" id="PF03958"/>
    </source>
</evidence>
<accession>F5YQP4</accession>
<evidence type="ECO:0000256" key="2">
    <source>
        <dbReference type="ARBA" id="ARBA00022729"/>
    </source>
</evidence>
<evidence type="ECO:0000256" key="5">
    <source>
        <dbReference type="RuleBase" id="RU004004"/>
    </source>
</evidence>
<protein>
    <submittedName>
        <fullName evidence="8">Bacterial type II and III secretion system protein</fullName>
    </submittedName>
</protein>
<keyword evidence="5" id="KW-0813">Transport</keyword>
<dbReference type="GO" id="GO:0009279">
    <property type="term" value="C:cell outer membrane"/>
    <property type="evidence" value="ECO:0007669"/>
    <property type="project" value="UniProtKB-SubCell"/>
</dbReference>
<evidence type="ECO:0000256" key="1">
    <source>
        <dbReference type="ARBA" id="ARBA00004370"/>
    </source>
</evidence>
<dbReference type="PANTHER" id="PTHR30332">
    <property type="entry name" value="PROBABLE GENERAL SECRETION PATHWAY PROTEIN D"/>
    <property type="match status" value="1"/>
</dbReference>
<dbReference type="PANTHER" id="PTHR30332:SF24">
    <property type="entry name" value="SECRETIN GSPD-RELATED"/>
    <property type="match status" value="1"/>
</dbReference>
<dbReference type="InterPro" id="IPR005644">
    <property type="entry name" value="NolW-like"/>
</dbReference>
<name>F5YQP4_TREPZ</name>
<comment type="similarity">
    <text evidence="4">Belongs to the bacterial secretin family.</text>
</comment>
<keyword evidence="2" id="KW-0732">Signal</keyword>
<reference evidence="8 9" key="2">
    <citation type="journal article" date="2011" name="ISME J.">
        <title>RNA-seq reveals cooperative metabolic interactions between two termite-gut spirochete species in co-culture.</title>
        <authorList>
            <person name="Rosenthal A.Z."/>
            <person name="Matson E.G."/>
            <person name="Eldar A."/>
            <person name="Leadbetter J.R."/>
        </authorList>
    </citation>
    <scope>NUCLEOTIDE SEQUENCE [LARGE SCALE GENOMIC DNA]</scope>
    <source>
        <strain evidence="9">ATCC BAA-887 / DSM 12427 / ZAS-2</strain>
    </source>
</reference>
<feature type="domain" description="NolW-like" evidence="7">
    <location>
        <begin position="309"/>
        <end position="369"/>
    </location>
</feature>
<dbReference type="Gene3D" id="3.30.1370.120">
    <property type="match status" value="1"/>
</dbReference>
<sequence>MYCGTASETLFLMDVFRGKKILKKTGSNMKQRIFFLILTALSLSQGLHAQRMRSMDFRNQRISDILMALAEISGTSIIADETVEGSASFHFTDSDFEESLKSFLSSYNLFYKKDGNIIRVSRVDASLNSVTGLVTMRARELELESLVQTLARIWNTTILYDLLPNTTLTVDMEGLRPEQALDIFLRKLPEFALEKGDSYYYIRRSSQGTPRLSASGREISRSGDQYAIALENARFLELLPELFKKADLEYAIMTKTDTMLENLYYTGKDFDTLLGIILEQGNADYVVRDNIYYVIELQRRDIIKKFRETKLVTLNYLSAQEIPALLPSELGAGNSIKIDKGSNTVIVTGTGAEINPIVSFIEQIDRPGENWPVSLKYLKTEELLKTLPPSIGKEEILASGFPNLVFFTGPREKREIFLKELALIDRPRPQIRYELLVIEYLKNSEIRSSGGISANNPSKSDDLSFLGSLSNVMNLSFDVVAQFGYQFAANLSLQLGENTAEVYANTTLNGLSGQEIKFQNTDTYRYQEFEVDADTGNVSRTGVTREISSGLIVSLNGWVSGDDMITVSVNATVSKQNNNSPGDTTALPTTSERVVNTQVRTPSGKPLVLSGLMKEGTNKIVKKVPVLGSIPLLGRLFRDQSDTREKTEIVIYIVPYLSRDSDSEGQDSSLRLERYYHSFIEGNIK</sequence>
<gene>
    <name evidence="8" type="ordered locus">TREPR_1397</name>
</gene>
<dbReference type="Gene3D" id="3.30.1370.130">
    <property type="match status" value="1"/>
</dbReference>
<comment type="subcellular location">
    <subcellularLocation>
        <location evidence="5">Cell outer membrane</location>
    </subcellularLocation>
    <subcellularLocation>
        <location evidence="1">Membrane</location>
    </subcellularLocation>
</comment>
<dbReference type="InterPro" id="IPR004846">
    <property type="entry name" value="T2SS/T3SS_dom"/>
</dbReference>
<evidence type="ECO:0000313" key="8">
    <source>
        <dbReference type="EMBL" id="AEF84028.1"/>
    </source>
</evidence>
<dbReference type="STRING" id="545694.TREPR_1397"/>
<dbReference type="PRINTS" id="PR00811">
    <property type="entry name" value="BCTERIALGSPD"/>
</dbReference>
<evidence type="ECO:0000313" key="9">
    <source>
        <dbReference type="Proteomes" id="UP000009223"/>
    </source>
</evidence>
<keyword evidence="9" id="KW-1185">Reference proteome</keyword>
<dbReference type="Pfam" id="PF00263">
    <property type="entry name" value="Secretin"/>
    <property type="match status" value="1"/>
</dbReference>
<dbReference type="Pfam" id="PF03958">
    <property type="entry name" value="Secretin_N"/>
    <property type="match status" value="1"/>
</dbReference>
<dbReference type="GO" id="GO:0009306">
    <property type="term" value="P:protein secretion"/>
    <property type="evidence" value="ECO:0007669"/>
    <property type="project" value="InterPro"/>
</dbReference>
<dbReference type="InterPro" id="IPR050810">
    <property type="entry name" value="Bact_Secretion_Sys_Channel"/>
</dbReference>
<evidence type="ECO:0000256" key="3">
    <source>
        <dbReference type="ARBA" id="ARBA00023136"/>
    </source>
</evidence>
<dbReference type="EMBL" id="CP001843">
    <property type="protein sequence ID" value="AEF84028.1"/>
    <property type="molecule type" value="Genomic_DNA"/>
</dbReference>
<keyword evidence="3" id="KW-0472">Membrane</keyword>
<evidence type="ECO:0000259" key="6">
    <source>
        <dbReference type="Pfam" id="PF00263"/>
    </source>
</evidence>
<dbReference type="HOGENOM" id="CLU_411562_0_0_12"/>
<dbReference type="InterPro" id="IPR038591">
    <property type="entry name" value="NolW-like_sf"/>
</dbReference>
<organism evidence="8 9">
    <name type="scientific">Treponema primitia (strain ATCC BAA-887 / DSM 12427 / ZAS-2)</name>
    <dbReference type="NCBI Taxonomy" id="545694"/>
    <lineage>
        <taxon>Bacteria</taxon>
        <taxon>Pseudomonadati</taxon>
        <taxon>Spirochaetota</taxon>
        <taxon>Spirochaetia</taxon>
        <taxon>Spirochaetales</taxon>
        <taxon>Treponemataceae</taxon>
        <taxon>Treponema</taxon>
    </lineage>
</organism>
<dbReference type="GO" id="GO:0015627">
    <property type="term" value="C:type II protein secretion system complex"/>
    <property type="evidence" value="ECO:0007669"/>
    <property type="project" value="TreeGrafter"/>
</dbReference>